<dbReference type="SUPFAM" id="SSF52141">
    <property type="entry name" value="Uracil-DNA glycosylase-like"/>
    <property type="match status" value="1"/>
</dbReference>
<dbReference type="Gene3D" id="3.40.50.10630">
    <property type="entry name" value="Uracil-DNA glycosylase-like"/>
    <property type="match status" value="1"/>
</dbReference>
<keyword evidence="1" id="KW-0819">tRNA processing</keyword>
<proteinExistence type="predicted"/>
<dbReference type="EMBL" id="AUZY01005203">
    <property type="protein sequence ID" value="EQD59779.1"/>
    <property type="molecule type" value="Genomic_DNA"/>
</dbReference>
<dbReference type="AlphaFoldDB" id="T1C3A8"/>
<organism evidence="3">
    <name type="scientific">mine drainage metagenome</name>
    <dbReference type="NCBI Taxonomy" id="410659"/>
    <lineage>
        <taxon>unclassified sequences</taxon>
        <taxon>metagenomes</taxon>
        <taxon>ecological metagenomes</taxon>
    </lineage>
</organism>
<dbReference type="InterPro" id="IPR040777">
    <property type="entry name" value="DUF5591"/>
</dbReference>
<evidence type="ECO:0000313" key="3">
    <source>
        <dbReference type="EMBL" id="EQD59779.1"/>
    </source>
</evidence>
<dbReference type="InterPro" id="IPR036511">
    <property type="entry name" value="TGT-like_sf"/>
</dbReference>
<dbReference type="GO" id="GO:0006400">
    <property type="term" value="P:tRNA modification"/>
    <property type="evidence" value="ECO:0007669"/>
    <property type="project" value="InterPro"/>
</dbReference>
<reference evidence="3" key="2">
    <citation type="journal article" date="2014" name="ISME J.">
        <title>Microbial stratification in low pH oxic and suboxic macroscopic growths along an acid mine drainage.</title>
        <authorList>
            <person name="Mendez-Garcia C."/>
            <person name="Mesa V."/>
            <person name="Sprenger R.R."/>
            <person name="Richter M."/>
            <person name="Diez M.S."/>
            <person name="Solano J."/>
            <person name="Bargiela R."/>
            <person name="Golyshina O.V."/>
            <person name="Manteca A."/>
            <person name="Ramos J.L."/>
            <person name="Gallego J.R."/>
            <person name="Llorente I."/>
            <person name="Martins Dos Santos V.A."/>
            <person name="Jensen O.N."/>
            <person name="Pelaez A.I."/>
            <person name="Sanchez J."/>
            <person name="Ferrer M."/>
        </authorList>
    </citation>
    <scope>NUCLEOTIDE SEQUENCE</scope>
</reference>
<dbReference type="GO" id="GO:0016740">
    <property type="term" value="F:transferase activity"/>
    <property type="evidence" value="ECO:0007669"/>
    <property type="project" value="UniProtKB-KW"/>
</dbReference>
<feature type="domain" description="DUF5591" evidence="2">
    <location>
        <begin position="157"/>
        <end position="273"/>
    </location>
</feature>
<keyword evidence="3" id="KW-0808">Transferase</keyword>
<name>T1C3A8_9ZZZZ</name>
<protein>
    <submittedName>
        <fullName evidence="3">Archaeosine tRNA-ribosyltransferase</fullName>
    </submittedName>
</protein>
<dbReference type="InterPro" id="IPR036895">
    <property type="entry name" value="Uracil-DNA_glycosylase-like_sf"/>
</dbReference>
<feature type="non-terminal residue" evidence="3">
    <location>
        <position position="1"/>
    </location>
</feature>
<accession>T1C3A8</accession>
<gene>
    <name evidence="3" type="ORF">B1B_08050</name>
</gene>
<comment type="caution">
    <text evidence="3">The sequence shown here is derived from an EMBL/GenBank/DDBJ whole genome shotgun (WGS) entry which is preliminary data.</text>
</comment>
<sequence>RFVRELVALKRAAGPAPLLWAPRVALPGRLALLHALGIDLLDTTEGLLRAAEGYWVWAEGQPDLSAPGGAPTEELSRRLLHVEEEYAREEERVRRFLKGGRLRELVEARLPFEPALGEVLRYAEGEGYPFLEEHAPVVGSGIHPYGTKEAQYRPEMERFRRRFLSRYRAPPGKELLLLVPCSKTKPYSRSPSHRRILRTLSEGGRLPAIHVVSLTSPLGAVPQELERVFPAAHYDIPVTGNWDGEERIWVLNALRHLVGGHAYQGIFVHLPREEMDWV</sequence>
<evidence type="ECO:0000259" key="2">
    <source>
        <dbReference type="Pfam" id="PF17884"/>
    </source>
</evidence>
<evidence type="ECO:0000256" key="1">
    <source>
        <dbReference type="ARBA" id="ARBA00022694"/>
    </source>
</evidence>
<feature type="non-terminal residue" evidence="3">
    <location>
        <position position="278"/>
    </location>
</feature>
<reference evidence="3" key="1">
    <citation type="submission" date="2013-08" db="EMBL/GenBank/DDBJ databases">
        <authorList>
            <person name="Mendez C."/>
            <person name="Richter M."/>
            <person name="Ferrer M."/>
            <person name="Sanchez J."/>
        </authorList>
    </citation>
    <scope>NUCLEOTIDE SEQUENCE</scope>
</reference>
<dbReference type="Pfam" id="PF17884">
    <property type="entry name" value="DUF5591"/>
    <property type="match status" value="1"/>
</dbReference>
<dbReference type="SUPFAM" id="SSF51713">
    <property type="entry name" value="tRNA-guanine transglycosylase"/>
    <property type="match status" value="1"/>
</dbReference>